<keyword evidence="1" id="KW-1133">Transmembrane helix</keyword>
<organism evidence="2 3">
    <name type="scientific">Azospirillum humicireducens</name>
    <dbReference type="NCBI Taxonomy" id="1226968"/>
    <lineage>
        <taxon>Bacteria</taxon>
        <taxon>Pseudomonadati</taxon>
        <taxon>Pseudomonadota</taxon>
        <taxon>Alphaproteobacteria</taxon>
        <taxon>Rhodospirillales</taxon>
        <taxon>Azospirillaceae</taxon>
        <taxon>Azospirillum</taxon>
    </lineage>
</organism>
<evidence type="ECO:0000256" key="1">
    <source>
        <dbReference type="SAM" id="Phobius"/>
    </source>
</evidence>
<feature type="transmembrane region" description="Helical" evidence="1">
    <location>
        <begin position="62"/>
        <end position="82"/>
    </location>
</feature>
<gene>
    <name evidence="2" type="ORF">A6A40_01665</name>
</gene>
<dbReference type="KEGG" id="ahu:A6A40_01665"/>
<name>A0A160JDD4_9PROT</name>
<keyword evidence="3" id="KW-1185">Reference proteome</keyword>
<sequence>MPAAKPPPSLEITREDGGAGAVFVARPVLTPVIRTRYLLIAGLLATGFVAGAGLAPEELSDMLQWLAVFCAAPVLLLWVVTLTETVQRRAVRLGVTERGLTVDGTRIHAHETIRDLALYPMVGGKPLFVAWIDPAHDYGHKAELRLVAGDVAPNDAVKAELKAAGSRNVRLVMHRRGGHKAIVLVRGLTLSGGQTLLAALAAELRAHSR</sequence>
<evidence type="ECO:0000313" key="2">
    <source>
        <dbReference type="EMBL" id="ANC90713.1"/>
    </source>
</evidence>
<evidence type="ECO:0000313" key="3">
    <source>
        <dbReference type="Proteomes" id="UP000077405"/>
    </source>
</evidence>
<dbReference type="OrthoDB" id="7302308at2"/>
<keyword evidence="1" id="KW-0812">Transmembrane</keyword>
<feature type="transmembrane region" description="Helical" evidence="1">
    <location>
        <begin position="37"/>
        <end position="56"/>
    </location>
</feature>
<protein>
    <submittedName>
        <fullName evidence="2">Uncharacterized protein</fullName>
    </submittedName>
</protein>
<proteinExistence type="predicted"/>
<reference evidence="2 3" key="1">
    <citation type="journal article" date="2013" name="Int. J. Syst. Evol. Microbiol.">
        <title>Azospirillum humicireducens sp. nov., a nitrogen-fixing bacterium isolated from a microbial fuel cell.</title>
        <authorList>
            <person name="Zhou S."/>
            <person name="Han L."/>
            <person name="Wang Y."/>
            <person name="Yang G."/>
            <person name="Zhuang L."/>
            <person name="Hu P."/>
        </authorList>
    </citation>
    <scope>NUCLEOTIDE SEQUENCE [LARGE SCALE GENOMIC DNA]</scope>
    <source>
        <strain evidence="2 3">SgZ-5</strain>
    </source>
</reference>
<dbReference type="Proteomes" id="UP000077405">
    <property type="component" value="Chromosome"/>
</dbReference>
<dbReference type="AlphaFoldDB" id="A0A160JDD4"/>
<dbReference type="RefSeq" id="WP_063633846.1">
    <property type="nucleotide sequence ID" value="NZ_CP015285.1"/>
</dbReference>
<dbReference type="EMBL" id="CP015285">
    <property type="protein sequence ID" value="ANC90713.1"/>
    <property type="molecule type" value="Genomic_DNA"/>
</dbReference>
<keyword evidence="1" id="KW-0472">Membrane</keyword>
<accession>A0A160JDD4</accession>